<evidence type="ECO:0000256" key="7">
    <source>
        <dbReference type="ARBA" id="ARBA00023132"/>
    </source>
</evidence>
<dbReference type="AlphaFoldDB" id="A0A660KQD4"/>
<comment type="subcellular location">
    <subcellularLocation>
        <location evidence="1">Nucleus</location>
        <location evidence="1">Nuclear pore complex</location>
    </subcellularLocation>
</comment>
<dbReference type="GO" id="GO:0006606">
    <property type="term" value="P:protein import into nucleus"/>
    <property type="evidence" value="ECO:0007669"/>
    <property type="project" value="TreeGrafter"/>
</dbReference>
<keyword evidence="6" id="KW-0811">Translocation</keyword>
<accession>A0A660KQD4</accession>
<dbReference type="PANTHER" id="PTHR12084">
    <property type="entry name" value="NUCLEAR PORE GLYCOPROTEIN P62-RELATED"/>
    <property type="match status" value="1"/>
</dbReference>
<feature type="domain" description="Nucleoporin NSP1-like C-terminal" evidence="11">
    <location>
        <begin position="187"/>
        <end position="286"/>
    </location>
</feature>
<dbReference type="Gene3D" id="1.20.5.170">
    <property type="match status" value="1"/>
</dbReference>
<protein>
    <recommendedName>
        <fullName evidence="11">Nucleoporin NSP1-like C-terminal domain-containing protein</fullName>
    </recommendedName>
</protein>
<evidence type="ECO:0000313" key="13">
    <source>
        <dbReference type="Proteomes" id="UP000327013"/>
    </source>
</evidence>
<feature type="coiled-coil region" evidence="9">
    <location>
        <begin position="236"/>
        <end position="325"/>
    </location>
</feature>
<dbReference type="GO" id="GO:0006405">
    <property type="term" value="P:RNA export from nucleus"/>
    <property type="evidence" value="ECO:0007669"/>
    <property type="project" value="TreeGrafter"/>
</dbReference>
<name>A0A660KQD4_9ROSI</name>
<evidence type="ECO:0000259" key="11">
    <source>
        <dbReference type="Pfam" id="PF05064"/>
    </source>
</evidence>
<gene>
    <name evidence="12" type="ORF">FH972_011122</name>
</gene>
<dbReference type="GO" id="GO:0017056">
    <property type="term" value="F:structural constituent of nuclear pore"/>
    <property type="evidence" value="ECO:0007669"/>
    <property type="project" value="InterPro"/>
</dbReference>
<evidence type="ECO:0000256" key="9">
    <source>
        <dbReference type="SAM" id="Coils"/>
    </source>
</evidence>
<dbReference type="OrthoDB" id="344345at2759"/>
<evidence type="ECO:0000256" key="8">
    <source>
        <dbReference type="ARBA" id="ARBA00023242"/>
    </source>
</evidence>
<dbReference type="Pfam" id="PF05064">
    <property type="entry name" value="Nsp1_C"/>
    <property type="match status" value="1"/>
</dbReference>
<evidence type="ECO:0000256" key="10">
    <source>
        <dbReference type="SAM" id="MobiDB-lite"/>
    </source>
</evidence>
<evidence type="ECO:0000256" key="4">
    <source>
        <dbReference type="ARBA" id="ARBA00022816"/>
    </source>
</evidence>
<dbReference type="GO" id="GO:0051028">
    <property type="term" value="P:mRNA transport"/>
    <property type="evidence" value="ECO:0007669"/>
    <property type="project" value="UniProtKB-KW"/>
</dbReference>
<proteinExistence type="inferred from homology"/>
<evidence type="ECO:0000256" key="6">
    <source>
        <dbReference type="ARBA" id="ARBA00023010"/>
    </source>
</evidence>
<keyword evidence="5" id="KW-0653">Protein transport</keyword>
<keyword evidence="13" id="KW-1185">Reference proteome</keyword>
<dbReference type="GO" id="GO:0044613">
    <property type="term" value="C:nuclear pore central transport channel"/>
    <property type="evidence" value="ECO:0007669"/>
    <property type="project" value="TreeGrafter"/>
</dbReference>
<sequence>MTTTTSSAFSFVPPSSSASQPSFGFTASSAAAAVSTAPTTKASSLSFGTSTAPLFSTVTTTSASTPAATTTSSTTTAATQASFSLPAFSASSSAATSASTAAASSAVSSGNAGSFTGFPFSKPSTPASSLQSHSTTAAPAFGVSSASAAATTPSLSTTGAQPSSSLIVSSSSGTTSSVSTTVSTAPKLPSEITGKTVEEIIKEWNSELQERTGKFRKQANAIAEWDRRILQNRDVLLRLEIEVAKVVETQTNLERQLELIETHQQEVDMALQSMEEEAERIYKDERGSLLDDEAASTRDAMYEQSEFIERELEQMTEQIKSIIQTLNSNQGGELDAIDGMTPLDVVVRILNNQLSSLMWIDEKAGEFSSRIQKLASQGSTADRELMGPKFFRS</sequence>
<evidence type="ECO:0000256" key="2">
    <source>
        <dbReference type="ARBA" id="ARBA00005911"/>
    </source>
</evidence>
<feature type="region of interest" description="Disordered" evidence="10">
    <location>
        <begin position="152"/>
        <end position="182"/>
    </location>
</feature>
<comment type="similarity">
    <text evidence="2">Belongs to the nucleoporin NSP1/NUP62 family.</text>
</comment>
<dbReference type="EMBL" id="CM017324">
    <property type="protein sequence ID" value="KAE8038632.1"/>
    <property type="molecule type" value="Genomic_DNA"/>
</dbReference>
<keyword evidence="8" id="KW-0539">Nucleus</keyword>
<dbReference type="InterPro" id="IPR026010">
    <property type="entry name" value="NSP1/NUP62"/>
</dbReference>
<dbReference type="Proteomes" id="UP000327013">
    <property type="component" value="Chromosome 4"/>
</dbReference>
<dbReference type="GO" id="GO:0005543">
    <property type="term" value="F:phospholipid binding"/>
    <property type="evidence" value="ECO:0007669"/>
    <property type="project" value="TreeGrafter"/>
</dbReference>
<evidence type="ECO:0000256" key="5">
    <source>
        <dbReference type="ARBA" id="ARBA00022927"/>
    </source>
</evidence>
<dbReference type="InterPro" id="IPR007758">
    <property type="entry name" value="Nucleoporin_NSP1_C"/>
</dbReference>
<keyword evidence="3" id="KW-0813">Transport</keyword>
<keyword evidence="9" id="KW-0175">Coiled coil</keyword>
<organism evidence="12 13">
    <name type="scientific">Carpinus fangiana</name>
    <dbReference type="NCBI Taxonomy" id="176857"/>
    <lineage>
        <taxon>Eukaryota</taxon>
        <taxon>Viridiplantae</taxon>
        <taxon>Streptophyta</taxon>
        <taxon>Embryophyta</taxon>
        <taxon>Tracheophyta</taxon>
        <taxon>Spermatophyta</taxon>
        <taxon>Magnoliopsida</taxon>
        <taxon>eudicotyledons</taxon>
        <taxon>Gunneridae</taxon>
        <taxon>Pentapetalae</taxon>
        <taxon>rosids</taxon>
        <taxon>fabids</taxon>
        <taxon>Fagales</taxon>
        <taxon>Betulaceae</taxon>
        <taxon>Carpinus</taxon>
    </lineage>
</organism>
<dbReference type="FunFam" id="1.20.5.170:FF:000040">
    <property type="entry name" value="Nuclear pore glycoprotein p62"/>
    <property type="match status" value="1"/>
</dbReference>
<reference evidence="12 13" key="1">
    <citation type="submission" date="2019-06" db="EMBL/GenBank/DDBJ databases">
        <title>A chromosomal-level reference genome of Carpinus fangiana (Coryloideae, Betulaceae).</title>
        <authorList>
            <person name="Yang X."/>
            <person name="Wang Z."/>
            <person name="Zhang L."/>
            <person name="Hao G."/>
            <person name="Liu J."/>
            <person name="Yang Y."/>
        </authorList>
    </citation>
    <scope>NUCLEOTIDE SEQUENCE [LARGE SCALE GENOMIC DNA]</scope>
    <source>
        <strain evidence="12">Cfa_2016G</strain>
        <tissue evidence="12">Leaf</tissue>
    </source>
</reference>
<evidence type="ECO:0000256" key="3">
    <source>
        <dbReference type="ARBA" id="ARBA00022448"/>
    </source>
</evidence>
<dbReference type="PANTHER" id="PTHR12084:SF0">
    <property type="entry name" value="NUCLEAR PORE GLYCOPROTEIN P62"/>
    <property type="match status" value="1"/>
</dbReference>
<evidence type="ECO:0000313" key="12">
    <source>
        <dbReference type="EMBL" id="KAE8038632.1"/>
    </source>
</evidence>
<keyword evidence="7" id="KW-0906">Nuclear pore complex</keyword>
<evidence type="ECO:0000256" key="1">
    <source>
        <dbReference type="ARBA" id="ARBA00004567"/>
    </source>
</evidence>
<keyword evidence="4" id="KW-0509">mRNA transport</keyword>